<dbReference type="Gene3D" id="3.30.530.20">
    <property type="match status" value="1"/>
</dbReference>
<accession>A0A0A1V4G9</accession>
<dbReference type="CDD" id="cd07813">
    <property type="entry name" value="COQ10p_like"/>
    <property type="match status" value="1"/>
</dbReference>
<evidence type="ECO:0000256" key="3">
    <source>
        <dbReference type="ARBA" id="ARBA00024947"/>
    </source>
</evidence>
<dbReference type="AlphaFoldDB" id="A0A0A1V4G9"/>
<proteinExistence type="inferred from homology"/>
<evidence type="ECO:0000313" key="6">
    <source>
        <dbReference type="Proteomes" id="UP000030151"/>
    </source>
</evidence>
<gene>
    <name evidence="5" type="ORF">X797_002761</name>
</gene>
<evidence type="ECO:0000256" key="1">
    <source>
        <dbReference type="ARBA" id="ARBA00006885"/>
    </source>
</evidence>
<feature type="domain" description="Coenzyme Q-binding protein COQ10 START" evidence="4">
    <location>
        <begin position="52"/>
        <end position="196"/>
    </location>
</feature>
<dbReference type="GO" id="GO:0048039">
    <property type="term" value="F:ubiquinone binding"/>
    <property type="evidence" value="ECO:0007669"/>
    <property type="project" value="InterPro"/>
</dbReference>
<name>A0A0A1V4G9_9HYPO</name>
<dbReference type="InterPro" id="IPR023393">
    <property type="entry name" value="START-like_dom_sf"/>
</dbReference>
<dbReference type="PANTHER" id="PTHR12901">
    <property type="entry name" value="SPERM PROTEIN HOMOLOG"/>
    <property type="match status" value="1"/>
</dbReference>
<dbReference type="InterPro" id="IPR005031">
    <property type="entry name" value="COQ10_START"/>
</dbReference>
<comment type="function">
    <text evidence="3">Required for the function of coenzyme Q in the respiratory chain. May serve as a chaperone or may be involved in the transport of Q6 from its site of synthesis to the catalytic sites of the respiratory complexes.</text>
</comment>
<dbReference type="InterPro" id="IPR044996">
    <property type="entry name" value="COQ10-like"/>
</dbReference>
<sequence>MSFRTAARQLPLRALAPFQAVSTPSSCRAFFSLPGSTPGSDTQTITATRNLPYAQQPLYQLISDVDSYSSFVPYCAHSRVTQWSHPDENGRKWPTLADLHVGWGGFNEVFTSRLRCVPGVSVEAVSGDPASADAKAASAVFKSLVTRWHLKPICQHPLPSTEVHLTIKYQFVSPLYAAVSAAVSDKVAGLMIEAFEKRAMEELSYTQNQ</sequence>
<protein>
    <submittedName>
        <fullName evidence="5">Polyketide cyclase/dehydrase</fullName>
    </submittedName>
</protein>
<reference evidence="5 6" key="1">
    <citation type="submission" date="2014-02" db="EMBL/GenBank/DDBJ databases">
        <title>The genome sequence of the entomopathogenic fungus Metarhizium robertsii ARSEF 2575.</title>
        <authorList>
            <person name="Giuliano Garisto Donzelli B."/>
            <person name="Roe B.A."/>
            <person name="Macmil S.L."/>
            <person name="Krasnoff S.B."/>
            <person name="Gibson D.M."/>
        </authorList>
    </citation>
    <scope>NUCLEOTIDE SEQUENCE [LARGE SCALE GENOMIC DNA]</scope>
    <source>
        <strain evidence="5 6">ARSEF 2575</strain>
    </source>
</reference>
<dbReference type="Proteomes" id="UP000030151">
    <property type="component" value="Unassembled WGS sequence"/>
</dbReference>
<organism evidence="5 6">
    <name type="scientific">Metarhizium robertsii</name>
    <dbReference type="NCBI Taxonomy" id="568076"/>
    <lineage>
        <taxon>Eukaryota</taxon>
        <taxon>Fungi</taxon>
        <taxon>Dikarya</taxon>
        <taxon>Ascomycota</taxon>
        <taxon>Pezizomycotina</taxon>
        <taxon>Sordariomycetes</taxon>
        <taxon>Hypocreomycetidae</taxon>
        <taxon>Hypocreales</taxon>
        <taxon>Clavicipitaceae</taxon>
        <taxon>Metarhizium</taxon>
    </lineage>
</organism>
<dbReference type="OrthoDB" id="292693at2759"/>
<dbReference type="GO" id="GO:0005739">
    <property type="term" value="C:mitochondrion"/>
    <property type="evidence" value="ECO:0007669"/>
    <property type="project" value="TreeGrafter"/>
</dbReference>
<evidence type="ECO:0000259" key="4">
    <source>
        <dbReference type="Pfam" id="PF03364"/>
    </source>
</evidence>
<evidence type="ECO:0000313" key="5">
    <source>
        <dbReference type="EMBL" id="EXV05074.1"/>
    </source>
</evidence>
<dbReference type="PANTHER" id="PTHR12901:SF10">
    <property type="entry name" value="COENZYME Q-BINDING PROTEIN COQ10, MITOCHONDRIAL"/>
    <property type="match status" value="1"/>
</dbReference>
<dbReference type="SUPFAM" id="SSF55961">
    <property type="entry name" value="Bet v1-like"/>
    <property type="match status" value="1"/>
</dbReference>
<dbReference type="GO" id="GO:0045333">
    <property type="term" value="P:cellular respiration"/>
    <property type="evidence" value="ECO:0007669"/>
    <property type="project" value="InterPro"/>
</dbReference>
<comment type="subunit">
    <text evidence="2">Interacts with coenzyme Q.</text>
</comment>
<dbReference type="EMBL" id="JELW01000002">
    <property type="protein sequence ID" value="EXV05074.1"/>
    <property type="molecule type" value="Genomic_DNA"/>
</dbReference>
<evidence type="ECO:0000256" key="2">
    <source>
        <dbReference type="ARBA" id="ARBA00011814"/>
    </source>
</evidence>
<comment type="caution">
    <text evidence="5">The sequence shown here is derived from an EMBL/GenBank/DDBJ whole genome shotgun (WGS) entry which is preliminary data.</text>
</comment>
<dbReference type="eggNOG" id="KOG3177">
    <property type="taxonomic scope" value="Eukaryota"/>
</dbReference>
<dbReference type="Pfam" id="PF03364">
    <property type="entry name" value="Polyketide_cyc"/>
    <property type="match status" value="1"/>
</dbReference>
<comment type="similarity">
    <text evidence="1">Belongs to the COQ10 family.</text>
</comment>
<dbReference type="HOGENOM" id="CLU_079653_1_1_1"/>